<proteinExistence type="predicted"/>
<dbReference type="InterPro" id="IPR050713">
    <property type="entry name" value="RTP_Phos/Ushers"/>
</dbReference>
<dbReference type="AlphaFoldDB" id="A0A1Y3BW34"/>
<name>A0A1Y3BW34_EURMA</name>
<evidence type="ECO:0000313" key="5">
    <source>
        <dbReference type="Proteomes" id="UP000194236"/>
    </source>
</evidence>
<dbReference type="SUPFAM" id="SSF52799">
    <property type="entry name" value="(Phosphotyrosine protein) phosphatases II"/>
    <property type="match status" value="1"/>
</dbReference>
<keyword evidence="2" id="KW-1133">Transmembrane helix</keyword>
<feature type="domain" description="PTPRJ transmembrane" evidence="3">
    <location>
        <begin position="31"/>
        <end position="142"/>
    </location>
</feature>
<organism evidence="4 5">
    <name type="scientific">Euroglyphus maynei</name>
    <name type="common">Mayne's house dust mite</name>
    <dbReference type="NCBI Taxonomy" id="6958"/>
    <lineage>
        <taxon>Eukaryota</taxon>
        <taxon>Metazoa</taxon>
        <taxon>Ecdysozoa</taxon>
        <taxon>Arthropoda</taxon>
        <taxon>Chelicerata</taxon>
        <taxon>Arachnida</taxon>
        <taxon>Acari</taxon>
        <taxon>Acariformes</taxon>
        <taxon>Sarcoptiformes</taxon>
        <taxon>Astigmata</taxon>
        <taxon>Psoroptidia</taxon>
        <taxon>Analgoidea</taxon>
        <taxon>Pyroglyphidae</taxon>
        <taxon>Pyroglyphinae</taxon>
        <taxon>Euroglyphus</taxon>
    </lineage>
</organism>
<dbReference type="Pfam" id="PF18861">
    <property type="entry name" value="PTP_tm"/>
    <property type="match status" value="1"/>
</dbReference>
<dbReference type="GO" id="GO:0016020">
    <property type="term" value="C:membrane"/>
    <property type="evidence" value="ECO:0007669"/>
    <property type="project" value="UniProtKB-SubCell"/>
</dbReference>
<evidence type="ECO:0000313" key="4">
    <source>
        <dbReference type="EMBL" id="OTF84124.1"/>
    </source>
</evidence>
<keyword evidence="5" id="KW-1185">Reference proteome</keyword>
<dbReference type="PANTHER" id="PTHR46957">
    <property type="entry name" value="CYTOKINE RECEPTOR"/>
    <property type="match status" value="1"/>
</dbReference>
<reference evidence="4 5" key="1">
    <citation type="submission" date="2017-03" db="EMBL/GenBank/DDBJ databases">
        <title>Genome Survey of Euroglyphus maynei.</title>
        <authorList>
            <person name="Arlian L.G."/>
            <person name="Morgan M.S."/>
            <person name="Rider S.D."/>
        </authorList>
    </citation>
    <scope>NUCLEOTIDE SEQUENCE [LARGE SCALE GENOMIC DNA]</scope>
    <source>
        <strain evidence="4">Arlian Lab</strain>
        <tissue evidence="4">Whole body</tissue>
    </source>
</reference>
<sequence>MPIWSAPSPADTVFPTEVGHTTRTIRIRFRKNYFSNMYGSIQSYAIIVAEDDTVNSNVLDLPSWFDVQDYGVWPPYQTNDPFYPFNNSQIEDYVIGAEQCDLKQHLRHSTLIRGGSPKYCNGPLKPGSTYKIKIRAFTTTEKFTDTVYSYAMSTDPDHTALYLSILAPFMFLILLILLVVYLRRNRLGPFKSGGKFIHQHPHHHMSTIGPNGMPIMLKDGTGLGAVSVMSNVPGSTVGDNLSIVEGELITNRPIKFKDFADHFRLMSADSDFRFSEEFELLKHVGRDRPCNAADLPVNRPKNRFTNILPYDHS</sequence>
<gene>
    <name evidence="4" type="ORF">BLA29_006877</name>
</gene>
<dbReference type="PANTHER" id="PTHR46957:SF3">
    <property type="entry name" value="CYTOKINE RECEPTOR"/>
    <property type="match status" value="1"/>
</dbReference>
<feature type="non-terminal residue" evidence="4">
    <location>
        <position position="313"/>
    </location>
</feature>
<evidence type="ECO:0000256" key="1">
    <source>
        <dbReference type="ARBA" id="ARBA00022737"/>
    </source>
</evidence>
<keyword evidence="2" id="KW-0812">Transmembrane</keyword>
<dbReference type="Gene3D" id="3.90.190.10">
    <property type="entry name" value="Protein tyrosine phosphatase superfamily"/>
    <property type="match status" value="1"/>
</dbReference>
<dbReference type="InterPro" id="IPR041201">
    <property type="entry name" value="PTPRJ_TM"/>
</dbReference>
<keyword evidence="1" id="KW-0677">Repeat</keyword>
<evidence type="ECO:0000259" key="3">
    <source>
        <dbReference type="Pfam" id="PF18861"/>
    </source>
</evidence>
<evidence type="ECO:0000256" key="2">
    <source>
        <dbReference type="SAM" id="Phobius"/>
    </source>
</evidence>
<protein>
    <recommendedName>
        <fullName evidence="3">PTPRJ transmembrane domain-containing protein</fullName>
    </recommendedName>
</protein>
<dbReference type="Proteomes" id="UP000194236">
    <property type="component" value="Unassembled WGS sequence"/>
</dbReference>
<dbReference type="EMBL" id="MUJZ01000590">
    <property type="protein sequence ID" value="OTF84124.1"/>
    <property type="molecule type" value="Genomic_DNA"/>
</dbReference>
<keyword evidence="2" id="KW-0472">Membrane</keyword>
<comment type="caution">
    <text evidence="4">The sequence shown here is derived from an EMBL/GenBank/DDBJ whole genome shotgun (WGS) entry which is preliminary data.</text>
</comment>
<dbReference type="InterPro" id="IPR029021">
    <property type="entry name" value="Prot-tyrosine_phosphatase-like"/>
</dbReference>
<accession>A0A1Y3BW34</accession>
<feature type="transmembrane region" description="Helical" evidence="2">
    <location>
        <begin position="160"/>
        <end position="182"/>
    </location>
</feature>
<dbReference type="OrthoDB" id="10051103at2759"/>